<dbReference type="Gene3D" id="3.30.565.10">
    <property type="entry name" value="Histidine kinase-like ATPase, C-terminal domain"/>
    <property type="match status" value="1"/>
</dbReference>
<dbReference type="InterPro" id="IPR050351">
    <property type="entry name" value="BphY/WalK/GraS-like"/>
</dbReference>
<dbReference type="Pfam" id="PF02518">
    <property type="entry name" value="HATPase_c"/>
    <property type="match status" value="1"/>
</dbReference>
<dbReference type="HOGENOM" id="CLU_000445_114_71_0"/>
<dbReference type="GO" id="GO:0000155">
    <property type="term" value="F:phosphorelay sensor kinase activity"/>
    <property type="evidence" value="ECO:0007669"/>
    <property type="project" value="InterPro"/>
</dbReference>
<dbReference type="InterPro" id="IPR035965">
    <property type="entry name" value="PAS-like_dom_sf"/>
</dbReference>
<dbReference type="InterPro" id="IPR004358">
    <property type="entry name" value="Sig_transdc_His_kin-like_C"/>
</dbReference>
<dbReference type="InterPro" id="IPR000014">
    <property type="entry name" value="PAS"/>
</dbReference>
<dbReference type="Pfam" id="PF00512">
    <property type="entry name" value="HisKA"/>
    <property type="match status" value="1"/>
</dbReference>
<name>E8U3A8_DEIML</name>
<dbReference type="SMART" id="SM00387">
    <property type="entry name" value="HATPase_c"/>
    <property type="match status" value="1"/>
</dbReference>
<dbReference type="GO" id="GO:0007234">
    <property type="term" value="P:osmosensory signaling via phosphorelay pathway"/>
    <property type="evidence" value="ECO:0007669"/>
    <property type="project" value="TreeGrafter"/>
</dbReference>
<dbReference type="Proteomes" id="UP000008635">
    <property type="component" value="Chromosome"/>
</dbReference>
<dbReference type="PRINTS" id="PR00344">
    <property type="entry name" value="BCTRLSENSOR"/>
</dbReference>
<dbReference type="PANTHER" id="PTHR42878:SF15">
    <property type="entry name" value="BACTERIOPHYTOCHROME"/>
    <property type="match status" value="1"/>
</dbReference>
<dbReference type="InterPro" id="IPR005467">
    <property type="entry name" value="His_kinase_dom"/>
</dbReference>
<dbReference type="Gene3D" id="3.30.450.20">
    <property type="entry name" value="PAS domain"/>
    <property type="match status" value="1"/>
</dbReference>
<protein>
    <recommendedName>
        <fullName evidence="2">histidine kinase</fullName>
        <ecNumber evidence="2">2.7.13.3</ecNumber>
    </recommendedName>
</protein>
<dbReference type="Gene3D" id="1.10.287.130">
    <property type="match status" value="1"/>
</dbReference>
<reference evidence="9" key="2">
    <citation type="submission" date="2011-01" db="EMBL/GenBank/DDBJ databases">
        <title>The complete genome of Deinococcus maricopensis DSM 21211.</title>
        <authorList>
            <consortium name="US DOE Joint Genome Institute (JGI-PGF)"/>
            <person name="Lucas S."/>
            <person name="Copeland A."/>
            <person name="Lapidus A."/>
            <person name="Goodwin L."/>
            <person name="Pitluck S."/>
            <person name="Kyrpides N."/>
            <person name="Mavromatis K."/>
            <person name="Pagani I."/>
            <person name="Ivanova N."/>
            <person name="Ovchinnikova G."/>
            <person name="Zeytun A."/>
            <person name="Detter J.C."/>
            <person name="Han C."/>
            <person name="Land M."/>
            <person name="Hauser L."/>
            <person name="Markowitz V."/>
            <person name="Cheng J.-F."/>
            <person name="Hugenholtz P."/>
            <person name="Woyke T."/>
            <person name="Wu D."/>
            <person name="Pukall R."/>
            <person name="Gehrich-Schroeter G."/>
            <person name="Brambilla E."/>
            <person name="Klenk H.-P."/>
            <person name="Eisen J.A."/>
        </authorList>
    </citation>
    <scope>NUCLEOTIDE SEQUENCE [LARGE SCALE GENOMIC DNA]</scope>
    <source>
        <strain evidence="9">DSM 21211 / LMG 22137 / NRRL B-23946 / LB-34</strain>
    </source>
</reference>
<dbReference type="CDD" id="cd00082">
    <property type="entry name" value="HisKA"/>
    <property type="match status" value="1"/>
</dbReference>
<gene>
    <name evidence="8" type="ordered locus">Deima_0115</name>
</gene>
<keyword evidence="9" id="KW-1185">Reference proteome</keyword>
<keyword evidence="4" id="KW-0808">Transferase</keyword>
<dbReference type="SUPFAM" id="SSF47384">
    <property type="entry name" value="Homodimeric domain of signal transducing histidine kinase"/>
    <property type="match status" value="1"/>
</dbReference>
<dbReference type="InterPro" id="IPR003661">
    <property type="entry name" value="HisK_dim/P_dom"/>
</dbReference>
<dbReference type="SMART" id="SM00091">
    <property type="entry name" value="PAS"/>
    <property type="match status" value="1"/>
</dbReference>
<organism evidence="8 9">
    <name type="scientific">Deinococcus maricopensis (strain DSM 21211 / LMG 22137 / NRRL B-23946 / LB-34)</name>
    <dbReference type="NCBI Taxonomy" id="709986"/>
    <lineage>
        <taxon>Bacteria</taxon>
        <taxon>Thermotogati</taxon>
        <taxon>Deinococcota</taxon>
        <taxon>Deinococci</taxon>
        <taxon>Deinococcales</taxon>
        <taxon>Deinococcaceae</taxon>
        <taxon>Deinococcus</taxon>
    </lineage>
</organism>
<dbReference type="GO" id="GO:0000156">
    <property type="term" value="F:phosphorelay response regulator activity"/>
    <property type="evidence" value="ECO:0007669"/>
    <property type="project" value="TreeGrafter"/>
</dbReference>
<dbReference type="Gene3D" id="3.30.450.40">
    <property type="match status" value="1"/>
</dbReference>
<evidence type="ECO:0000256" key="1">
    <source>
        <dbReference type="ARBA" id="ARBA00000085"/>
    </source>
</evidence>
<dbReference type="SUPFAM" id="SSF55874">
    <property type="entry name" value="ATPase domain of HSP90 chaperone/DNA topoisomerase II/histidine kinase"/>
    <property type="match status" value="1"/>
</dbReference>
<accession>E8U3A8</accession>
<reference evidence="8 9" key="1">
    <citation type="journal article" date="2011" name="Stand. Genomic Sci.">
        <title>Complete genome sequence of Deinococcus maricopensis type strain (LB-34).</title>
        <authorList>
            <person name="Pukall R."/>
            <person name="Zeytun A."/>
            <person name="Lucas S."/>
            <person name="Lapidus A."/>
            <person name="Hammon N."/>
            <person name="Deshpande S."/>
            <person name="Nolan M."/>
            <person name="Cheng J.F."/>
            <person name="Pitluck S."/>
            <person name="Liolios K."/>
            <person name="Pagani I."/>
            <person name="Mikhailova N."/>
            <person name="Ivanova N."/>
            <person name="Mavromatis K."/>
            <person name="Pati A."/>
            <person name="Tapia R."/>
            <person name="Han C."/>
            <person name="Goodwin L."/>
            <person name="Chen A."/>
            <person name="Palaniappan K."/>
            <person name="Land M."/>
            <person name="Hauser L."/>
            <person name="Chang Y.J."/>
            <person name="Jeffries C.D."/>
            <person name="Brambilla E.M."/>
            <person name="Rohde M."/>
            <person name="Goker M."/>
            <person name="Detter J.C."/>
            <person name="Woyke T."/>
            <person name="Bristow J."/>
            <person name="Eisen J.A."/>
            <person name="Markowitz V."/>
            <person name="Hugenholtz P."/>
            <person name="Kyrpides N.C."/>
            <person name="Klenk H.P."/>
        </authorList>
    </citation>
    <scope>NUCLEOTIDE SEQUENCE [LARGE SCALE GENOMIC DNA]</scope>
    <source>
        <strain evidence="9">DSM 21211 / LMG 22137 / NRRL B-23946 / LB-34</strain>
    </source>
</reference>
<dbReference type="KEGG" id="dmr:Deima_0115"/>
<sequence>MPSTPDNALNLMQELLGGLPDPFFTVDAQWQFTFVNALAAGFVGRPGEEDALRGRGLWTEFPEATATPLFALGQRVMTSRRPESTEVHYAPVNTWIELRAFPFQDGIAVHYRDITARKQAEAARARAEVLATLGTALQRAETPENVADLALARLGPAIGARGMLVVHLDGSALHRPHWWGEPPSDVRLVMAQPAVQLRDLPILTDVARHGSAQYVNEDAAPGLPASSAMACGAEPIRQPDGTLLGFVLAWAPAGPDVWPAGTRDLLARAAGTLGLALDRTRTLSALQQNAVAMQQQNALLEERSQALHVANAELDAFALSVSHDLRTPVRHMLGFLGLLRRALGDTLSGNAKAERALEVVEGAANRMNALIDALLHLARTSRQALHLERVDLRALVDAVRADLMAETAGREVTWVVGALPTVQADGELIRQVMVNLLSNAVKYTRGTPDARIEVRAEARGAEWAVTVRDNGAGFDPAYADRLFGVFQRLHRQEEFEGSGVGLANVRRIVERHGGHVWAQGEPGVGATFGFSLPRR</sequence>
<dbReference type="RefSeq" id="WP_013555284.1">
    <property type="nucleotide sequence ID" value="NC_014958.1"/>
</dbReference>
<dbReference type="InterPro" id="IPR036890">
    <property type="entry name" value="HATPase_C_sf"/>
</dbReference>
<dbReference type="InterPro" id="IPR036097">
    <property type="entry name" value="HisK_dim/P_sf"/>
</dbReference>
<dbReference type="STRING" id="709986.Deima_0115"/>
<dbReference type="SUPFAM" id="SSF55785">
    <property type="entry name" value="PYP-like sensor domain (PAS domain)"/>
    <property type="match status" value="1"/>
</dbReference>
<evidence type="ECO:0000256" key="4">
    <source>
        <dbReference type="ARBA" id="ARBA00022679"/>
    </source>
</evidence>
<dbReference type="GO" id="GO:0030295">
    <property type="term" value="F:protein kinase activator activity"/>
    <property type="evidence" value="ECO:0007669"/>
    <property type="project" value="TreeGrafter"/>
</dbReference>
<dbReference type="InterPro" id="IPR029016">
    <property type="entry name" value="GAF-like_dom_sf"/>
</dbReference>
<dbReference type="InterPro" id="IPR003594">
    <property type="entry name" value="HATPase_dom"/>
</dbReference>
<dbReference type="eggNOG" id="COG4251">
    <property type="taxonomic scope" value="Bacteria"/>
</dbReference>
<comment type="catalytic activity">
    <reaction evidence="1">
        <text>ATP + protein L-histidine = ADP + protein N-phospho-L-histidine.</text>
        <dbReference type="EC" id="2.7.13.3"/>
    </reaction>
</comment>
<keyword evidence="5 8" id="KW-0418">Kinase</keyword>
<evidence type="ECO:0000259" key="7">
    <source>
        <dbReference type="PROSITE" id="PS50109"/>
    </source>
</evidence>
<evidence type="ECO:0000313" key="9">
    <source>
        <dbReference type="Proteomes" id="UP000008635"/>
    </source>
</evidence>
<keyword evidence="6" id="KW-0472">Membrane</keyword>
<feature type="domain" description="Histidine kinase" evidence="7">
    <location>
        <begin position="320"/>
        <end position="535"/>
    </location>
</feature>
<dbReference type="Pfam" id="PF08448">
    <property type="entry name" value="PAS_4"/>
    <property type="match status" value="1"/>
</dbReference>
<dbReference type="EC" id="2.7.13.3" evidence="2"/>
<dbReference type="FunFam" id="3.30.565.10:FF:000006">
    <property type="entry name" value="Sensor histidine kinase WalK"/>
    <property type="match status" value="1"/>
</dbReference>
<dbReference type="SMART" id="SM00388">
    <property type="entry name" value="HisKA"/>
    <property type="match status" value="1"/>
</dbReference>
<keyword evidence="3" id="KW-0597">Phosphoprotein</keyword>
<dbReference type="SUPFAM" id="SSF55781">
    <property type="entry name" value="GAF domain-like"/>
    <property type="match status" value="1"/>
</dbReference>
<dbReference type="PANTHER" id="PTHR42878">
    <property type="entry name" value="TWO-COMPONENT HISTIDINE KINASE"/>
    <property type="match status" value="1"/>
</dbReference>
<dbReference type="EMBL" id="CP002454">
    <property type="protein sequence ID" value="ADV65779.1"/>
    <property type="molecule type" value="Genomic_DNA"/>
</dbReference>
<dbReference type="CDD" id="cd00130">
    <property type="entry name" value="PAS"/>
    <property type="match status" value="1"/>
</dbReference>
<evidence type="ECO:0000256" key="5">
    <source>
        <dbReference type="ARBA" id="ARBA00022777"/>
    </source>
</evidence>
<evidence type="ECO:0000313" key="8">
    <source>
        <dbReference type="EMBL" id="ADV65779.1"/>
    </source>
</evidence>
<proteinExistence type="predicted"/>
<evidence type="ECO:0000256" key="3">
    <source>
        <dbReference type="ARBA" id="ARBA00022553"/>
    </source>
</evidence>
<dbReference type="AlphaFoldDB" id="E8U3A8"/>
<evidence type="ECO:0000256" key="2">
    <source>
        <dbReference type="ARBA" id="ARBA00012438"/>
    </source>
</evidence>
<dbReference type="InterPro" id="IPR013656">
    <property type="entry name" value="PAS_4"/>
</dbReference>
<dbReference type="PROSITE" id="PS50109">
    <property type="entry name" value="HIS_KIN"/>
    <property type="match status" value="1"/>
</dbReference>
<evidence type="ECO:0000256" key="6">
    <source>
        <dbReference type="ARBA" id="ARBA00023136"/>
    </source>
</evidence>
<dbReference type="GO" id="GO:0016020">
    <property type="term" value="C:membrane"/>
    <property type="evidence" value="ECO:0007669"/>
    <property type="project" value="UniProtKB-SubCell"/>
</dbReference>